<dbReference type="EMBL" id="CP003740">
    <property type="protein sequence ID" value="AGI65806.1"/>
    <property type="molecule type" value="Genomic_DNA"/>
</dbReference>
<dbReference type="STRING" id="391626.OAN307_c00300"/>
<sequence>MNQTLRQFGPTQDLAAIVTFEHRIAEARLSTKKAAGLLTRLREGRLAWSKQLSHRAVVEHIREHIDEPPNKPREELLVSAMSRRAQMEAAAEAVRQVKEIAKAASADISFELEEFDAEYIKPLGFLMSQINQAILCDPRVGIDLVVKKKKIEQSAVKSSEVPKSVGAVDPILVHSEGQMAALAVSMLTAANLTFPWSRWKALILDDPLQHNDSIHSAAFADMVGNLVTAEGYQILLSTHDVAQAEFLQRKFRSRRIPCTTLNLLGLGKDGVKWSVKSSSSIEAQVASAK</sequence>
<dbReference type="RefSeq" id="WP_015497870.1">
    <property type="nucleotide sequence ID" value="NC_020911.1"/>
</dbReference>
<evidence type="ECO:0000313" key="1">
    <source>
        <dbReference type="EMBL" id="AGI65806.1"/>
    </source>
</evidence>
<dbReference type="AlphaFoldDB" id="M9R670"/>
<dbReference type="SUPFAM" id="SSF52540">
    <property type="entry name" value="P-loop containing nucleoside triphosphate hydrolases"/>
    <property type="match status" value="1"/>
</dbReference>
<name>M9R670_9RHOB</name>
<evidence type="ECO:0000313" key="2">
    <source>
        <dbReference type="Proteomes" id="UP000005307"/>
    </source>
</evidence>
<keyword evidence="2" id="KW-1185">Reference proteome</keyword>
<dbReference type="CDD" id="cd00267">
    <property type="entry name" value="ABC_ATPase"/>
    <property type="match status" value="1"/>
</dbReference>
<dbReference type="OrthoDB" id="7877292at2"/>
<dbReference type="Proteomes" id="UP000005307">
    <property type="component" value="Chromosome"/>
</dbReference>
<accession>M9R670</accession>
<dbReference type="InterPro" id="IPR027417">
    <property type="entry name" value="P-loop_NTPase"/>
</dbReference>
<organism evidence="1 2">
    <name type="scientific">Octadecabacter antarcticus 307</name>
    <dbReference type="NCBI Taxonomy" id="391626"/>
    <lineage>
        <taxon>Bacteria</taxon>
        <taxon>Pseudomonadati</taxon>
        <taxon>Pseudomonadota</taxon>
        <taxon>Alphaproteobacteria</taxon>
        <taxon>Rhodobacterales</taxon>
        <taxon>Roseobacteraceae</taxon>
        <taxon>Octadecabacter</taxon>
    </lineage>
</organism>
<dbReference type="eggNOG" id="COG1120">
    <property type="taxonomic scope" value="Bacteria"/>
</dbReference>
<dbReference type="Gene3D" id="3.40.50.300">
    <property type="entry name" value="P-loop containing nucleotide triphosphate hydrolases"/>
    <property type="match status" value="1"/>
</dbReference>
<gene>
    <name evidence="1" type="ORF">OAN307_c00300</name>
</gene>
<proteinExistence type="predicted"/>
<dbReference type="HOGENOM" id="CLU_962568_0_0_5"/>
<reference evidence="1 2" key="1">
    <citation type="journal article" date="2013" name="PLoS ONE">
        <title>Poles Apart: Arctic and Antarctic Octadecabacter strains Share High Genome Plasticity and a New Type of Xanthorhodopsin.</title>
        <authorList>
            <person name="Vollmers J."/>
            <person name="Voget S."/>
            <person name="Dietrich S."/>
            <person name="Gollnow K."/>
            <person name="Smits M."/>
            <person name="Meyer K."/>
            <person name="Brinkhoff T."/>
            <person name="Simon M."/>
            <person name="Daniel R."/>
        </authorList>
    </citation>
    <scope>NUCLEOTIDE SEQUENCE [LARGE SCALE GENOMIC DNA]</scope>
    <source>
        <strain evidence="1 2">307</strain>
    </source>
</reference>
<protein>
    <submittedName>
        <fullName evidence="1">Uncharacterized protein</fullName>
    </submittedName>
</protein>
<dbReference type="KEGG" id="oat:OAN307_c00300"/>